<feature type="coiled-coil region" evidence="1">
    <location>
        <begin position="416"/>
        <end position="552"/>
    </location>
</feature>
<dbReference type="SUPFAM" id="SSF52540">
    <property type="entry name" value="P-loop containing nucleoside triphosphate hydrolases"/>
    <property type="match status" value="1"/>
</dbReference>
<keyword evidence="1" id="KW-0175">Coiled coil</keyword>
<dbReference type="InterPro" id="IPR027417">
    <property type="entry name" value="P-loop_NTPase"/>
</dbReference>
<dbReference type="PANTHER" id="PTHR14559:SF13">
    <property type="entry name" value="CASPASE RECRUITMENT DOMAIN-CONTAINING PROTEIN 10-LIKE"/>
    <property type="match status" value="1"/>
</dbReference>
<evidence type="ECO:0000313" key="4">
    <source>
        <dbReference type="EMBL" id="KAF0032420.1"/>
    </source>
</evidence>
<evidence type="ECO:0000259" key="3">
    <source>
        <dbReference type="PROSITE" id="PS50052"/>
    </source>
</evidence>
<dbReference type="SUPFAM" id="SSF47986">
    <property type="entry name" value="DEATH domain"/>
    <property type="match status" value="2"/>
</dbReference>
<evidence type="ECO:0000313" key="5">
    <source>
        <dbReference type="Proteomes" id="UP000438429"/>
    </source>
</evidence>
<dbReference type="Gene3D" id="2.30.30.40">
    <property type="entry name" value="SH3 Domains"/>
    <property type="match status" value="1"/>
</dbReference>
<dbReference type="PROSITE" id="PS50052">
    <property type="entry name" value="GUANYLATE_KINASE_2"/>
    <property type="match status" value="1"/>
</dbReference>
<dbReference type="InterPro" id="IPR011029">
    <property type="entry name" value="DEATH-like_dom_sf"/>
</dbReference>
<protein>
    <recommendedName>
        <fullName evidence="3">Guanylate kinase-like domain-containing protein</fullName>
    </recommendedName>
</protein>
<dbReference type="InterPro" id="IPR008144">
    <property type="entry name" value="Guanylate_kin-like_dom"/>
</dbReference>
<evidence type="ECO:0000256" key="2">
    <source>
        <dbReference type="SAM" id="MobiDB-lite"/>
    </source>
</evidence>
<feature type="coiled-coil region" evidence="1">
    <location>
        <begin position="264"/>
        <end position="357"/>
    </location>
</feature>
<proteinExistence type="predicted"/>
<sequence>MRPQDVVRRHSHSGLDRDDVRCPYMENGGISNFFMKVSYKFASDCSCVLQKQSVTVWAEDGDIASEEGNSLPPWTEERCEELWERVEGRRHKLTRILNPAKLTPYLRQCKVIDEQDEDEVLNSTQYPLRISKAGEREKNESEKHREINSIVNHPAKSSSSSEVIRCDEAKMPYVVKGTGHVGVLKTMSGRLLDILRGQGQRGLQAFMESLEFYHPEQYTQLTGEQPTHRCSLILDEEGPEGLTQFLLLEVRKLREQLRNSRMCERRLSQRCRVAEDERSRAERKTQELRHNRLQLERLRQDWELASRELGKLKDRHLEQAVKYSRALEEQGKASTRERELLRQVEELKSRLTEAEKQTVGAVDSTRPVKRNSLLSNGLSVSAPEKPLHHSDYQKAESAETQMSVSPVPAPGVIALMDILQQDRREASEQRQELCNIIDRLQGEVQSTEEHTEKLELQCEQLQLKMRTLQLDWETEQKRSMSYFNQIMELEKERDQALRSRDSLQLEYTDCLLDKNRLRKRIAELQANQEQQQRELERERERSQEQMDQSNHCLHCSHLSLCSEDQCYGPCCSLGLDLSPSANSTQQLLRKTPSGAKTNENSEDSNSEENILSSTEDSEKEINRLSTFPFPPCVNSINRRVNTEFDLDSWGSDENDNITAYSKLCTQLLSPGFTGADSFYVRVNLNMEPHSDPPSLSVSCDDIIHVTDTRYKGKYHWHCSLVDPHTAKHLQKGTMPNYNRAQQLLLVRLQKMSLGQKDFKKKVFSKKASGRVRLVKAVDPNGRGTGSTQQVFYTLSKRHEEHLIPYSLVQPVQAQTKRPVIFSPSLLSRGLIERLLQSAESGLSFNTCPPEPIQASERRDKGVFLLDSCSPQQAMGIRLKSIQEVISQDRHCLLELGLTSVEGLLRQGIYPIVIHIRPKNKKHKKLKKFFPRCGEDNIMEEVCQAEELQLETLPLLYYTLEPNTWSCTDELLAAIRNAIQSQQRAVAWVELDRLQ</sequence>
<dbReference type="Gene3D" id="3.40.50.300">
    <property type="entry name" value="P-loop containing nucleotide triphosphate hydrolases"/>
    <property type="match status" value="1"/>
</dbReference>
<dbReference type="EMBL" id="VEVO01000013">
    <property type="protein sequence ID" value="KAF0032420.1"/>
    <property type="molecule type" value="Genomic_DNA"/>
</dbReference>
<comment type="caution">
    <text evidence="4">The sequence shown here is derived from an EMBL/GenBank/DDBJ whole genome shotgun (WGS) entry which is preliminary data.</text>
</comment>
<gene>
    <name evidence="4" type="ORF">F2P81_014710</name>
</gene>
<feature type="domain" description="Guanylate kinase-like" evidence="3">
    <location>
        <begin position="771"/>
        <end position="979"/>
    </location>
</feature>
<feature type="region of interest" description="Disordered" evidence="2">
    <location>
        <begin position="584"/>
        <end position="617"/>
    </location>
</feature>
<accession>A0A6A4SKN8</accession>
<dbReference type="PANTHER" id="PTHR14559">
    <property type="entry name" value="CASPASE RECRUITMENT DOMAIN FAMILY"/>
    <property type="match status" value="1"/>
</dbReference>
<dbReference type="GO" id="GO:0005737">
    <property type="term" value="C:cytoplasm"/>
    <property type="evidence" value="ECO:0007669"/>
    <property type="project" value="TreeGrafter"/>
</dbReference>
<dbReference type="GO" id="GO:0050700">
    <property type="term" value="F:CARD domain binding"/>
    <property type="evidence" value="ECO:0007669"/>
    <property type="project" value="TreeGrafter"/>
</dbReference>
<dbReference type="AlphaFoldDB" id="A0A6A4SKN8"/>
<name>A0A6A4SKN8_SCOMX</name>
<reference evidence="4 5" key="1">
    <citation type="submission" date="2019-06" db="EMBL/GenBank/DDBJ databases">
        <title>Draft genomes of female and male turbot (Scophthalmus maximus).</title>
        <authorList>
            <person name="Xu H."/>
            <person name="Xu X.-W."/>
            <person name="Shao C."/>
            <person name="Chen S."/>
        </authorList>
    </citation>
    <scope>NUCLEOTIDE SEQUENCE [LARGE SCALE GENOMIC DNA]</scope>
    <source>
        <strain evidence="4">Ysfricsl-2016a</strain>
        <tissue evidence="4">Blood</tissue>
    </source>
</reference>
<dbReference type="Gene3D" id="1.10.533.10">
    <property type="entry name" value="Death Domain, Fas"/>
    <property type="match status" value="1"/>
</dbReference>
<dbReference type="Proteomes" id="UP000438429">
    <property type="component" value="Unassembled WGS sequence"/>
</dbReference>
<organism evidence="4 5">
    <name type="scientific">Scophthalmus maximus</name>
    <name type="common">Turbot</name>
    <name type="synonym">Psetta maxima</name>
    <dbReference type="NCBI Taxonomy" id="52904"/>
    <lineage>
        <taxon>Eukaryota</taxon>
        <taxon>Metazoa</taxon>
        <taxon>Chordata</taxon>
        <taxon>Craniata</taxon>
        <taxon>Vertebrata</taxon>
        <taxon>Euteleostomi</taxon>
        <taxon>Actinopterygii</taxon>
        <taxon>Neopterygii</taxon>
        <taxon>Teleostei</taxon>
        <taxon>Neoteleostei</taxon>
        <taxon>Acanthomorphata</taxon>
        <taxon>Carangaria</taxon>
        <taxon>Pleuronectiformes</taxon>
        <taxon>Pleuronectoidei</taxon>
        <taxon>Scophthalmidae</taxon>
        <taxon>Scophthalmus</taxon>
    </lineage>
</organism>
<evidence type="ECO:0000256" key="1">
    <source>
        <dbReference type="SAM" id="Coils"/>
    </source>
</evidence>